<keyword evidence="4 7" id="KW-0812">Transmembrane</keyword>
<keyword evidence="5 7" id="KW-1133">Transmembrane helix</keyword>
<feature type="transmembrane region" description="Helical" evidence="7">
    <location>
        <begin position="324"/>
        <end position="345"/>
    </location>
</feature>
<feature type="transmembrane region" description="Helical" evidence="7">
    <location>
        <begin position="366"/>
        <end position="386"/>
    </location>
</feature>
<dbReference type="GO" id="GO:0005886">
    <property type="term" value="C:plasma membrane"/>
    <property type="evidence" value="ECO:0007669"/>
    <property type="project" value="UniProtKB-SubCell"/>
</dbReference>
<gene>
    <name evidence="9" type="ORF">A9404_03925</name>
</gene>
<comment type="function">
    <text evidence="7">Part of the tripartite ATP-independent periplasmic (TRAP) transport system.</text>
</comment>
<keyword evidence="7" id="KW-0813">Transport</keyword>
<reference evidence="9 10" key="1">
    <citation type="submission" date="2016-06" db="EMBL/GenBank/DDBJ databases">
        <title>Insight into the functional genes involving in sulfur oxidation in Pearl River water.</title>
        <authorList>
            <person name="Luo J."/>
            <person name="Tan X."/>
            <person name="Lin W."/>
        </authorList>
    </citation>
    <scope>NUCLEOTIDE SEQUENCE [LARGE SCALE GENOMIC DNA]</scope>
    <source>
        <strain evidence="9 10">LS2</strain>
    </source>
</reference>
<evidence type="ECO:0000256" key="3">
    <source>
        <dbReference type="ARBA" id="ARBA00022519"/>
    </source>
</evidence>
<keyword evidence="3 7" id="KW-0997">Cell inner membrane</keyword>
<feature type="transmembrane region" description="Helical" evidence="7">
    <location>
        <begin position="225"/>
        <end position="247"/>
    </location>
</feature>
<dbReference type="RefSeq" id="WP_066098859.1">
    <property type="nucleotide sequence ID" value="NZ_CP016027.1"/>
</dbReference>
<dbReference type="NCBIfam" id="TIGR00786">
    <property type="entry name" value="dctM"/>
    <property type="match status" value="1"/>
</dbReference>
<dbReference type="STRING" id="1860122.A9404_03925"/>
<comment type="subcellular location">
    <subcellularLocation>
        <location evidence="1 7">Cell inner membrane</location>
        <topology evidence="1 7">Multi-pass membrane protein</topology>
    </subcellularLocation>
</comment>
<evidence type="ECO:0000256" key="2">
    <source>
        <dbReference type="ARBA" id="ARBA00022475"/>
    </source>
</evidence>
<feature type="transmembrane region" description="Helical" evidence="7">
    <location>
        <begin position="6"/>
        <end position="38"/>
    </location>
</feature>
<evidence type="ECO:0000256" key="4">
    <source>
        <dbReference type="ARBA" id="ARBA00022692"/>
    </source>
</evidence>
<evidence type="ECO:0000313" key="9">
    <source>
        <dbReference type="EMBL" id="ANJ66638.1"/>
    </source>
</evidence>
<keyword evidence="6 7" id="KW-0472">Membrane</keyword>
<sequence length="440" mass="47234">MGLEILAIIMVVSLFALILAGIPVPFALAVSGILFGLVGFGTDLFNLIPMRIYGVATNYTMLAIPLFIFMGVLLEKSRLAERMLDVIGHMSGKRSGGMAIAIILVGVLMGASTGIVAATVVTVGLISLPTLLRRNYDKRLACGTICAAGTLGQIIPPSLVLIILSDISGTSIGSLFAAALIPGLMLAGLYLLYIWVMARLRPQTMPPIPQDERDAMPTSQVWLDLLKVVLPPIALVFAVLGSIIGGIAAPTEAASMGALGALLLVVLSGRYSFSVLRETVISTFKITGMTLFVMMMAQIFSLSFRGLGGDDLIDSLFAFLPGGVWGALIFMMVLLFFLGFFLDWIEISYIVLPLMLPFFQHAGVDIVWLSILVAMNLQMSFLTPPFGWSLFYLKGVAPKEVKTQDIYLGVLPFIGIQALALTLVIVFPKIATWLPGVVGW</sequence>
<dbReference type="PIRSF" id="PIRSF006066">
    <property type="entry name" value="HI0050"/>
    <property type="match status" value="1"/>
</dbReference>
<name>A0A191ZFJ5_9GAMM</name>
<dbReference type="EMBL" id="CP016027">
    <property type="protein sequence ID" value="ANJ66638.1"/>
    <property type="molecule type" value="Genomic_DNA"/>
</dbReference>
<dbReference type="AlphaFoldDB" id="A0A191ZFJ5"/>
<dbReference type="KEGG" id="haz:A9404_03925"/>
<evidence type="ECO:0000256" key="1">
    <source>
        <dbReference type="ARBA" id="ARBA00004429"/>
    </source>
</evidence>
<accession>A0A191ZFJ5</accession>
<evidence type="ECO:0000313" key="10">
    <source>
        <dbReference type="Proteomes" id="UP000078596"/>
    </source>
</evidence>
<keyword evidence="2" id="KW-1003">Cell membrane</keyword>
<feature type="transmembrane region" description="Helical" evidence="7">
    <location>
        <begin position="283"/>
        <end position="304"/>
    </location>
</feature>
<dbReference type="InterPro" id="IPR004681">
    <property type="entry name" value="TRAP_DctM"/>
</dbReference>
<organism evidence="9 10">
    <name type="scientific">Halothiobacillus diazotrophicus</name>
    <dbReference type="NCBI Taxonomy" id="1860122"/>
    <lineage>
        <taxon>Bacteria</taxon>
        <taxon>Pseudomonadati</taxon>
        <taxon>Pseudomonadota</taxon>
        <taxon>Gammaproteobacteria</taxon>
        <taxon>Chromatiales</taxon>
        <taxon>Halothiobacillaceae</taxon>
        <taxon>Halothiobacillus</taxon>
    </lineage>
</organism>
<dbReference type="PANTHER" id="PTHR33362:SF7">
    <property type="entry name" value="SLL1103 PROTEIN"/>
    <property type="match status" value="1"/>
</dbReference>
<feature type="transmembrane region" description="Helical" evidence="7">
    <location>
        <begin position="175"/>
        <end position="196"/>
    </location>
</feature>
<feature type="transmembrane region" description="Helical" evidence="7">
    <location>
        <begin position="406"/>
        <end position="427"/>
    </location>
</feature>
<feature type="transmembrane region" description="Helical" evidence="7">
    <location>
        <begin position="140"/>
        <end position="163"/>
    </location>
</feature>
<comment type="similarity">
    <text evidence="7">Belongs to the TRAP transporter large permease family.</text>
</comment>
<comment type="subunit">
    <text evidence="7">The complex comprises the extracytoplasmic solute receptor protein and the two transmembrane proteins.</text>
</comment>
<proteinExistence type="inferred from homology"/>
<evidence type="ECO:0000256" key="7">
    <source>
        <dbReference type="RuleBase" id="RU369079"/>
    </source>
</evidence>
<feature type="transmembrane region" description="Helical" evidence="7">
    <location>
        <begin position="253"/>
        <end position="271"/>
    </location>
</feature>
<feature type="domain" description="TRAP C4-dicarboxylate transport system permease DctM subunit" evidence="8">
    <location>
        <begin position="11"/>
        <end position="430"/>
    </location>
</feature>
<feature type="transmembrane region" description="Helical" evidence="7">
    <location>
        <begin position="50"/>
        <end position="74"/>
    </location>
</feature>
<dbReference type="Pfam" id="PF06808">
    <property type="entry name" value="DctM"/>
    <property type="match status" value="1"/>
</dbReference>
<dbReference type="GO" id="GO:0022857">
    <property type="term" value="F:transmembrane transporter activity"/>
    <property type="evidence" value="ECO:0007669"/>
    <property type="project" value="UniProtKB-UniRule"/>
</dbReference>
<feature type="transmembrane region" description="Helical" evidence="7">
    <location>
        <begin position="98"/>
        <end position="128"/>
    </location>
</feature>
<dbReference type="OrthoDB" id="9796052at2"/>
<dbReference type="PANTHER" id="PTHR33362">
    <property type="entry name" value="SIALIC ACID TRAP TRANSPORTER PERMEASE PROTEIN SIAT-RELATED"/>
    <property type="match status" value="1"/>
</dbReference>
<evidence type="ECO:0000256" key="6">
    <source>
        <dbReference type="ARBA" id="ARBA00023136"/>
    </source>
</evidence>
<keyword evidence="10" id="KW-1185">Reference proteome</keyword>
<dbReference type="InterPro" id="IPR010656">
    <property type="entry name" value="DctM"/>
</dbReference>
<evidence type="ECO:0000259" key="8">
    <source>
        <dbReference type="Pfam" id="PF06808"/>
    </source>
</evidence>
<evidence type="ECO:0000256" key="5">
    <source>
        <dbReference type="ARBA" id="ARBA00022989"/>
    </source>
</evidence>
<protein>
    <recommendedName>
        <fullName evidence="7">TRAP transporter large permease protein</fullName>
    </recommendedName>
</protein>
<dbReference type="Proteomes" id="UP000078596">
    <property type="component" value="Chromosome"/>
</dbReference>